<dbReference type="WBParaSite" id="Pan_g9879.t1">
    <property type="protein sequence ID" value="Pan_g9879.t1"/>
    <property type="gene ID" value="Pan_g9879"/>
</dbReference>
<organism evidence="1 2">
    <name type="scientific">Panagrellus redivivus</name>
    <name type="common">Microworm</name>
    <dbReference type="NCBI Taxonomy" id="6233"/>
    <lineage>
        <taxon>Eukaryota</taxon>
        <taxon>Metazoa</taxon>
        <taxon>Ecdysozoa</taxon>
        <taxon>Nematoda</taxon>
        <taxon>Chromadorea</taxon>
        <taxon>Rhabditida</taxon>
        <taxon>Tylenchina</taxon>
        <taxon>Panagrolaimomorpha</taxon>
        <taxon>Panagrolaimoidea</taxon>
        <taxon>Panagrolaimidae</taxon>
        <taxon>Panagrellus</taxon>
    </lineage>
</organism>
<evidence type="ECO:0000313" key="2">
    <source>
        <dbReference type="WBParaSite" id="Pan_g9879.t1"/>
    </source>
</evidence>
<reference evidence="2" key="2">
    <citation type="submission" date="2020-10" db="UniProtKB">
        <authorList>
            <consortium name="WormBaseParasite"/>
        </authorList>
    </citation>
    <scope>IDENTIFICATION</scope>
</reference>
<protein>
    <submittedName>
        <fullName evidence="2">TLDc domain-containing protein</fullName>
    </submittedName>
</protein>
<evidence type="ECO:0000313" key="1">
    <source>
        <dbReference type="Proteomes" id="UP000492821"/>
    </source>
</evidence>
<accession>A0A7E4WD80</accession>
<sequence>MSEVLDDLLCVLGFTGARFSRAQNRLILAFLEHGPVGGICDGEDMRRPGVALLALEGINQLFCVDGQLLSIESVSPAETVSPDELKKLFSIVESVAAGQTEILNLLTEQANRMTNMEGAISLCNERILKASTDMMAMKAAEAAAAQSTIMRKPVNPSDPPQAISLVPYMELQEQIDAFIESAEGKALDVSINGKSFAMDAHLVRAAQHVKKPRDFAAVIFQMVLDVSHLKDYSIGYLDTGRVAGISKRQNGGPKTLFSEDFNRFLGNLCMLCGGCVVHETTLRVWWSEVRYGLNSKGDNIFAGSSLTSPDLHYMRPGSVHLPVFSDPKVFAAPPARKRRFVVNESAASVEELG</sequence>
<dbReference type="Proteomes" id="UP000492821">
    <property type="component" value="Unassembled WGS sequence"/>
</dbReference>
<reference evidence="1" key="1">
    <citation type="journal article" date="2013" name="Genetics">
        <title>The draft genome and transcriptome of Panagrellus redivivus are shaped by the harsh demands of a free-living lifestyle.</title>
        <authorList>
            <person name="Srinivasan J."/>
            <person name="Dillman A.R."/>
            <person name="Macchietto M.G."/>
            <person name="Heikkinen L."/>
            <person name="Lakso M."/>
            <person name="Fracchia K.M."/>
            <person name="Antoshechkin I."/>
            <person name="Mortazavi A."/>
            <person name="Wong G."/>
            <person name="Sternberg P.W."/>
        </authorList>
    </citation>
    <scope>NUCLEOTIDE SEQUENCE [LARGE SCALE GENOMIC DNA]</scope>
    <source>
        <strain evidence="1">MT8872</strain>
    </source>
</reference>
<keyword evidence="1" id="KW-1185">Reference proteome</keyword>
<proteinExistence type="predicted"/>
<name>A0A7E4WD80_PANRE</name>
<dbReference type="AlphaFoldDB" id="A0A7E4WD80"/>